<dbReference type="HOGENOM" id="CLU_039268_2_1_9"/>
<dbReference type="EMBL" id="CP002160">
    <property type="protein sequence ID" value="ADL52815.1"/>
    <property type="molecule type" value="Genomic_DNA"/>
</dbReference>
<accession>D9STT1</accession>
<dbReference type="RefSeq" id="WP_010073192.1">
    <property type="nucleotide sequence ID" value="NC_014393.1"/>
</dbReference>
<organism evidence="6 7">
    <name type="scientific">Clostridium cellulovorans (strain ATCC 35296 / DSM 3052 / OCM 3 / 743B)</name>
    <dbReference type="NCBI Taxonomy" id="573061"/>
    <lineage>
        <taxon>Bacteria</taxon>
        <taxon>Bacillati</taxon>
        <taxon>Bacillota</taxon>
        <taxon>Clostridia</taxon>
        <taxon>Eubacteriales</taxon>
        <taxon>Clostridiaceae</taxon>
        <taxon>Clostridium</taxon>
    </lineage>
</organism>
<keyword evidence="2 6" id="KW-0436">Ligase</keyword>
<evidence type="ECO:0000256" key="1">
    <source>
        <dbReference type="ARBA" id="ARBA00010871"/>
    </source>
</evidence>
<dbReference type="InterPro" id="IPR011761">
    <property type="entry name" value="ATP-grasp"/>
</dbReference>
<protein>
    <submittedName>
        <fullName evidence="6">D-alanine--D-alanine ligase domain protein</fullName>
    </submittedName>
</protein>
<dbReference type="Gene3D" id="3.30.1490.20">
    <property type="entry name" value="ATP-grasp fold, A domain"/>
    <property type="match status" value="1"/>
</dbReference>
<dbReference type="OrthoDB" id="9803907at2"/>
<dbReference type="PANTHER" id="PTHR23132:SF23">
    <property type="entry name" value="D-ALANINE--D-ALANINE LIGASE B"/>
    <property type="match status" value="1"/>
</dbReference>
<dbReference type="AlphaFoldDB" id="D9STT1"/>
<dbReference type="STRING" id="573061.Clocel_3126"/>
<dbReference type="eggNOG" id="COG1181">
    <property type="taxonomic scope" value="Bacteria"/>
</dbReference>
<dbReference type="GO" id="GO:0005524">
    <property type="term" value="F:ATP binding"/>
    <property type="evidence" value="ECO:0007669"/>
    <property type="project" value="UniProtKB-UniRule"/>
</dbReference>
<keyword evidence="4" id="KW-0547">Nucleotide-binding</keyword>
<name>D9STT1_CLOC7</name>
<keyword evidence="3" id="KW-0479">Metal-binding</keyword>
<evidence type="ECO:0000259" key="5">
    <source>
        <dbReference type="PROSITE" id="PS50975"/>
    </source>
</evidence>
<keyword evidence="4" id="KW-0067">ATP-binding</keyword>
<dbReference type="GO" id="GO:0008716">
    <property type="term" value="F:D-alanine-D-alanine ligase activity"/>
    <property type="evidence" value="ECO:0007669"/>
    <property type="project" value="InterPro"/>
</dbReference>
<sequence length="346" mass="39863">MKILLVCGQASAIQGWGNMETTEKMKCALESYGHWVVVLYVESNEELIRHIKYNEYDLVWSSIYYFTDNIKCINNINEKTCVMDILREMGVAYVGANAEVMKNMINKKKTIELLEKYGLSTHQQYVLEKGSAIPKLDFTKKWFVKPCFESESNGVSEKSIVHNEEELNERVQYILENYNQHALVEEYLSGDEYTTAIIGNKEKVTVLPIKNVVSSKAYERYPVITQNLKTDKMLSFEIPYDEMEELNKLAIEAAKALGVCDTVRIDIRKNESGEFRVIELNGIPGLNPIKSRIFEIYNLYNPQNSKEQNYAELVNKIVIAAKERYNEFVEGKSYEEGKDSVELQVT</sequence>
<comment type="similarity">
    <text evidence="1">Belongs to the D-alanine--D-alanine ligase family.</text>
</comment>
<dbReference type="SUPFAM" id="SSF56059">
    <property type="entry name" value="Glutathione synthetase ATP-binding domain-like"/>
    <property type="match status" value="1"/>
</dbReference>
<feature type="domain" description="ATP-grasp" evidence="5">
    <location>
        <begin position="111"/>
        <end position="319"/>
    </location>
</feature>
<evidence type="ECO:0000313" key="7">
    <source>
        <dbReference type="Proteomes" id="UP000002730"/>
    </source>
</evidence>
<dbReference type="Proteomes" id="UP000002730">
    <property type="component" value="Chromosome"/>
</dbReference>
<proteinExistence type="inferred from homology"/>
<evidence type="ECO:0000256" key="4">
    <source>
        <dbReference type="PROSITE-ProRule" id="PRU00409"/>
    </source>
</evidence>
<dbReference type="KEGG" id="ccb:Clocel_3126"/>
<dbReference type="GO" id="GO:0046872">
    <property type="term" value="F:metal ion binding"/>
    <property type="evidence" value="ECO:0007669"/>
    <property type="project" value="UniProtKB-KW"/>
</dbReference>
<gene>
    <name evidence="6" type="ordered locus">Clocel_3126</name>
</gene>
<dbReference type="PROSITE" id="PS50975">
    <property type="entry name" value="ATP_GRASP"/>
    <property type="match status" value="1"/>
</dbReference>
<dbReference type="InterPro" id="IPR011095">
    <property type="entry name" value="Dala_Dala_lig_C"/>
</dbReference>
<reference evidence="6 7" key="1">
    <citation type="submission" date="2010-08" db="EMBL/GenBank/DDBJ databases">
        <title>Complete sequence of Clostridium cellulovorans 743B.</title>
        <authorList>
            <consortium name="US DOE Joint Genome Institute"/>
            <person name="Lucas S."/>
            <person name="Copeland A."/>
            <person name="Lapidus A."/>
            <person name="Cheng J.-F."/>
            <person name="Bruce D."/>
            <person name="Goodwin L."/>
            <person name="Pitluck S."/>
            <person name="Chertkov O."/>
            <person name="Detter J.C."/>
            <person name="Han C."/>
            <person name="Tapia R."/>
            <person name="Land M."/>
            <person name="Hauser L."/>
            <person name="Chang Y.-J."/>
            <person name="Jeffries C."/>
            <person name="Kyrpides N."/>
            <person name="Ivanova N."/>
            <person name="Mikhailova N."/>
            <person name="Hemme C.L."/>
            <person name="Woyke T."/>
        </authorList>
    </citation>
    <scope>NUCLEOTIDE SEQUENCE [LARGE SCALE GENOMIC DNA]</scope>
    <source>
        <strain evidence="7">ATCC 35296 / DSM 3052 / OCM 3 / 743B</strain>
    </source>
</reference>
<dbReference type="InterPro" id="IPR013815">
    <property type="entry name" value="ATP_grasp_subdomain_1"/>
</dbReference>
<dbReference type="Pfam" id="PF07478">
    <property type="entry name" value="Dala_Dala_lig_C"/>
    <property type="match status" value="1"/>
</dbReference>
<keyword evidence="7" id="KW-1185">Reference proteome</keyword>
<dbReference type="Gene3D" id="3.30.470.20">
    <property type="entry name" value="ATP-grasp fold, B domain"/>
    <property type="match status" value="1"/>
</dbReference>
<evidence type="ECO:0000256" key="3">
    <source>
        <dbReference type="ARBA" id="ARBA00022723"/>
    </source>
</evidence>
<evidence type="ECO:0000256" key="2">
    <source>
        <dbReference type="ARBA" id="ARBA00022598"/>
    </source>
</evidence>
<evidence type="ECO:0000313" key="6">
    <source>
        <dbReference type="EMBL" id="ADL52815.1"/>
    </source>
</evidence>
<dbReference type="PANTHER" id="PTHR23132">
    <property type="entry name" value="D-ALANINE--D-ALANINE LIGASE"/>
    <property type="match status" value="1"/>
</dbReference>